<dbReference type="InterPro" id="IPR036047">
    <property type="entry name" value="F-box-like_dom_sf"/>
</dbReference>
<keyword evidence="3" id="KW-1185">Reference proteome</keyword>
<dbReference type="PANTHER" id="PTHR31672:SF13">
    <property type="entry name" value="F-BOX PROTEIN CPR30-LIKE"/>
    <property type="match status" value="1"/>
</dbReference>
<protein>
    <recommendedName>
        <fullName evidence="1">F-box domain-containing protein</fullName>
    </recommendedName>
</protein>
<dbReference type="SUPFAM" id="SSF81383">
    <property type="entry name" value="F-box domain"/>
    <property type="match status" value="1"/>
</dbReference>
<evidence type="ECO:0000313" key="3">
    <source>
        <dbReference type="Proteomes" id="UP001141552"/>
    </source>
</evidence>
<dbReference type="Proteomes" id="UP001141552">
    <property type="component" value="Unassembled WGS sequence"/>
</dbReference>
<sequence length="416" mass="47923">MSGLLSYDVIVEILCCLPVKTLLRLRCVSKELCSLVDSCYFEDLQLTRSIRNNNNAMLVLMYQYYDEREGNRYRSPRPRHPDFYSYFYVDCYSLDQDNKGNLTRIKVGSCPLRRLPGFDLNQIFTGTFGDFVNDCVGCSNGVLCLSTKGRGLDLVNPLLTEKCHYDYPSAAAIKTGRDDTSCFYYDAPTHDFKVVILRSETGKCKSQRWDERLELYRLEGDNGFRMIQSYPLLDFDCNPGYDDTRPLFHNGALYWVGKADQRAMKIIAFNLERDARCDKFGLPCQQNYGGRWETLGVLDGCLTATSYYYHGKEWEIWVMKEYGVQDSWTKLLRCETLKFSEISSPGSLRPLAYSKKGNKVLLERELSPSRHPTQLFWYDLKRKTVAKIKIPGVPKHFKVAVCVASLVNYKGTTTRN</sequence>
<dbReference type="PANTHER" id="PTHR31672">
    <property type="entry name" value="BNACNNG10540D PROTEIN"/>
    <property type="match status" value="1"/>
</dbReference>
<comment type="caution">
    <text evidence="2">The sequence shown here is derived from an EMBL/GenBank/DDBJ whole genome shotgun (WGS) entry which is preliminary data.</text>
</comment>
<dbReference type="InterPro" id="IPR001810">
    <property type="entry name" value="F-box_dom"/>
</dbReference>
<reference evidence="2" key="2">
    <citation type="journal article" date="2023" name="Plants (Basel)">
        <title>Annotation of the Turnera subulata (Passifloraceae) Draft Genome Reveals the S-Locus Evolved after the Divergence of Turneroideae from Passifloroideae in a Stepwise Manner.</title>
        <authorList>
            <person name="Henning P.M."/>
            <person name="Roalson E.H."/>
            <person name="Mir W."/>
            <person name="McCubbin A.G."/>
            <person name="Shore J.S."/>
        </authorList>
    </citation>
    <scope>NUCLEOTIDE SEQUENCE</scope>
    <source>
        <strain evidence="2">F60SS</strain>
    </source>
</reference>
<dbReference type="InterPro" id="IPR050796">
    <property type="entry name" value="SCF_F-box_component"/>
</dbReference>
<dbReference type="InterPro" id="IPR017451">
    <property type="entry name" value="F-box-assoc_interact_dom"/>
</dbReference>
<name>A0A9Q0FNF5_9ROSI</name>
<dbReference type="Pfam" id="PF00646">
    <property type="entry name" value="F-box"/>
    <property type="match status" value="1"/>
</dbReference>
<dbReference type="Pfam" id="PF08268">
    <property type="entry name" value="FBA_3"/>
    <property type="match status" value="1"/>
</dbReference>
<proteinExistence type="predicted"/>
<dbReference type="InterPro" id="IPR013187">
    <property type="entry name" value="F-box-assoc_dom_typ3"/>
</dbReference>
<organism evidence="2 3">
    <name type="scientific">Turnera subulata</name>
    <dbReference type="NCBI Taxonomy" id="218843"/>
    <lineage>
        <taxon>Eukaryota</taxon>
        <taxon>Viridiplantae</taxon>
        <taxon>Streptophyta</taxon>
        <taxon>Embryophyta</taxon>
        <taxon>Tracheophyta</taxon>
        <taxon>Spermatophyta</taxon>
        <taxon>Magnoliopsida</taxon>
        <taxon>eudicotyledons</taxon>
        <taxon>Gunneridae</taxon>
        <taxon>Pentapetalae</taxon>
        <taxon>rosids</taxon>
        <taxon>fabids</taxon>
        <taxon>Malpighiales</taxon>
        <taxon>Passifloraceae</taxon>
        <taxon>Turnera</taxon>
    </lineage>
</organism>
<feature type="domain" description="F-box" evidence="1">
    <location>
        <begin position="5"/>
        <end position="45"/>
    </location>
</feature>
<gene>
    <name evidence="2" type="ORF">Tsubulata_020206</name>
</gene>
<reference evidence="2" key="1">
    <citation type="submission" date="2022-02" db="EMBL/GenBank/DDBJ databases">
        <authorList>
            <person name="Henning P.M."/>
            <person name="McCubbin A.G."/>
            <person name="Shore J.S."/>
        </authorList>
    </citation>
    <scope>NUCLEOTIDE SEQUENCE</scope>
    <source>
        <strain evidence="2">F60SS</strain>
        <tissue evidence="2">Leaves</tissue>
    </source>
</reference>
<accession>A0A9Q0FNF5</accession>
<dbReference type="AlphaFoldDB" id="A0A9Q0FNF5"/>
<evidence type="ECO:0000259" key="1">
    <source>
        <dbReference type="SMART" id="SM00256"/>
    </source>
</evidence>
<evidence type="ECO:0000313" key="2">
    <source>
        <dbReference type="EMBL" id="KAJ4834638.1"/>
    </source>
</evidence>
<dbReference type="SMART" id="SM00256">
    <property type="entry name" value="FBOX"/>
    <property type="match status" value="1"/>
</dbReference>
<dbReference type="NCBIfam" id="TIGR01640">
    <property type="entry name" value="F_box_assoc_1"/>
    <property type="match status" value="1"/>
</dbReference>
<dbReference type="EMBL" id="JAKUCV010004649">
    <property type="protein sequence ID" value="KAJ4834638.1"/>
    <property type="molecule type" value="Genomic_DNA"/>
</dbReference>
<dbReference type="OrthoDB" id="1299800at2759"/>